<evidence type="ECO:0000256" key="2">
    <source>
        <dbReference type="SAM" id="MobiDB-lite"/>
    </source>
</evidence>
<dbReference type="InterPro" id="IPR014729">
    <property type="entry name" value="Rossmann-like_a/b/a_fold"/>
</dbReference>
<evidence type="ECO:0000256" key="1">
    <source>
        <dbReference type="ARBA" id="ARBA00008791"/>
    </source>
</evidence>
<dbReference type="PRINTS" id="PR01438">
    <property type="entry name" value="UNVRSLSTRESS"/>
</dbReference>
<comment type="similarity">
    <text evidence="1">Belongs to the universal stress protein A family.</text>
</comment>
<organism evidence="4 5">
    <name type="scientific">Streptomyces racemochromogenes</name>
    <dbReference type="NCBI Taxonomy" id="67353"/>
    <lineage>
        <taxon>Bacteria</taxon>
        <taxon>Bacillati</taxon>
        <taxon>Actinomycetota</taxon>
        <taxon>Actinomycetes</taxon>
        <taxon>Kitasatosporales</taxon>
        <taxon>Streptomycetaceae</taxon>
        <taxon>Streptomyces</taxon>
    </lineage>
</organism>
<gene>
    <name evidence="4" type="ORF">WDV06_15380</name>
</gene>
<dbReference type="PANTHER" id="PTHR46268:SF6">
    <property type="entry name" value="UNIVERSAL STRESS PROTEIN UP12"/>
    <property type="match status" value="1"/>
</dbReference>
<dbReference type="InterPro" id="IPR006015">
    <property type="entry name" value="Universal_stress_UspA"/>
</dbReference>
<dbReference type="PANTHER" id="PTHR46268">
    <property type="entry name" value="STRESS RESPONSE PROTEIN NHAX"/>
    <property type="match status" value="1"/>
</dbReference>
<comment type="caution">
    <text evidence="4">The sequence shown here is derived from an EMBL/GenBank/DDBJ whole genome shotgun (WGS) entry which is preliminary data.</text>
</comment>
<name>A0ABW7PDL9_9ACTN</name>
<keyword evidence="5" id="KW-1185">Reference proteome</keyword>
<feature type="domain" description="UspA" evidence="3">
    <location>
        <begin position="21"/>
        <end position="152"/>
    </location>
</feature>
<feature type="domain" description="UspA" evidence="3">
    <location>
        <begin position="162"/>
        <end position="298"/>
    </location>
</feature>
<dbReference type="Pfam" id="PF00582">
    <property type="entry name" value="Usp"/>
    <property type="match status" value="2"/>
</dbReference>
<feature type="region of interest" description="Disordered" evidence="2">
    <location>
        <begin position="63"/>
        <end position="86"/>
    </location>
</feature>
<protein>
    <submittedName>
        <fullName evidence="4">Universal stress protein</fullName>
    </submittedName>
</protein>
<evidence type="ECO:0000259" key="3">
    <source>
        <dbReference type="Pfam" id="PF00582"/>
    </source>
</evidence>
<dbReference type="EMBL" id="JBBDHD010000032">
    <property type="protein sequence ID" value="MFH7596463.1"/>
    <property type="molecule type" value="Genomic_DNA"/>
</dbReference>
<accession>A0ABW7PDL9</accession>
<proteinExistence type="inferred from homology"/>
<feature type="compositionally biased region" description="Basic and acidic residues" evidence="2">
    <location>
        <begin position="74"/>
        <end position="86"/>
    </location>
</feature>
<dbReference type="SUPFAM" id="SSF52402">
    <property type="entry name" value="Adenine nucleotide alpha hydrolases-like"/>
    <property type="match status" value="2"/>
</dbReference>
<dbReference type="Gene3D" id="3.40.50.620">
    <property type="entry name" value="HUPs"/>
    <property type="match status" value="2"/>
</dbReference>
<sequence length="300" mass="31479">MTHPLLTAPSIPGPRSPSLPVTVGFDGSRESLAAVTWAADEARRRGLALRLLHAWGLEPDVHSPLVGPGTPSRVSEEVPRTTAERVRRTHPGLEVLVRQRCGEPAAVLCEAAEKSELLVLGSRGRGGVAGFVVGSVALAVVARTRRPVVLVRAGEPVPGGDVVLGLDLSHPCDEVLEFAFSQAHRLGVPLRVVHSPRHPGGCGPTAQAAAAPAPGAADAATATALARVLDQWRHAFPGLHVTAEIRPGHPARRLLDASHAAALVVIGRRNRDSRLGPHTGGLTRTLLHRSRTPVAVVPHD</sequence>
<evidence type="ECO:0000313" key="5">
    <source>
        <dbReference type="Proteomes" id="UP001610631"/>
    </source>
</evidence>
<dbReference type="Proteomes" id="UP001610631">
    <property type="component" value="Unassembled WGS sequence"/>
</dbReference>
<reference evidence="4 5" key="1">
    <citation type="submission" date="2024-03" db="EMBL/GenBank/DDBJ databases">
        <title>Whole genome sequencing of Streptomyces racemochromogenes, to identify antimicrobial biosynthetic gene clusters.</title>
        <authorList>
            <person name="Suryawanshi P."/>
            <person name="Krishnaraj P.U."/>
            <person name="Arun Y.P."/>
            <person name="Suryawanshi M.P."/>
            <person name="Rakshit O."/>
        </authorList>
    </citation>
    <scope>NUCLEOTIDE SEQUENCE [LARGE SCALE GENOMIC DNA]</scope>
    <source>
        <strain evidence="4 5">AUDT626</strain>
    </source>
</reference>
<dbReference type="RefSeq" id="WP_395510297.1">
    <property type="nucleotide sequence ID" value="NZ_JBBDHD010000032.1"/>
</dbReference>
<dbReference type="InterPro" id="IPR006016">
    <property type="entry name" value="UspA"/>
</dbReference>
<evidence type="ECO:0000313" key="4">
    <source>
        <dbReference type="EMBL" id="MFH7596463.1"/>
    </source>
</evidence>